<reference evidence="8 9" key="1">
    <citation type="submission" date="2024-01" db="EMBL/GenBank/DDBJ databases">
        <title>The genomes of 5 underutilized Papilionoideae crops provide insights into root nodulation and disease resistanc.</title>
        <authorList>
            <person name="Yuan L."/>
        </authorList>
    </citation>
    <scope>NUCLEOTIDE SEQUENCE [LARGE SCALE GENOMIC DNA]</scope>
    <source>
        <strain evidence="8">ZHUSHIDOU_FW_LH</strain>
        <tissue evidence="8">Leaf</tissue>
    </source>
</reference>
<dbReference type="InterPro" id="IPR050258">
    <property type="entry name" value="Leguminous_Lectin"/>
</dbReference>
<keyword evidence="9" id="KW-1185">Reference proteome</keyword>
<evidence type="ECO:0000313" key="9">
    <source>
        <dbReference type="Proteomes" id="UP001372338"/>
    </source>
</evidence>
<comment type="caution">
    <text evidence="8">The sequence shown here is derived from an EMBL/GenBank/DDBJ whole genome shotgun (WGS) entry which is preliminary data.</text>
</comment>
<dbReference type="InterPro" id="IPR000985">
    <property type="entry name" value="Lectin_LegA_CS"/>
</dbReference>
<dbReference type="PROSITE" id="PS00307">
    <property type="entry name" value="LECTIN_LEGUME_BETA"/>
    <property type="match status" value="1"/>
</dbReference>
<dbReference type="PANTHER" id="PTHR32401:SF45">
    <property type="entry name" value="LECTIN"/>
    <property type="match status" value="1"/>
</dbReference>
<dbReference type="AlphaFoldDB" id="A0AAN9FGH9"/>
<gene>
    <name evidence="8" type="ORF">RIF29_13873</name>
</gene>
<dbReference type="CDD" id="cd06899">
    <property type="entry name" value="lectin_legume_LecRK_Arcelin_ConA"/>
    <property type="match status" value="1"/>
</dbReference>
<dbReference type="EMBL" id="JAYWIO010000003">
    <property type="protein sequence ID" value="KAK7272833.1"/>
    <property type="molecule type" value="Genomic_DNA"/>
</dbReference>
<evidence type="ECO:0000256" key="1">
    <source>
        <dbReference type="ARBA" id="ARBA00007606"/>
    </source>
</evidence>
<dbReference type="InterPro" id="IPR001220">
    <property type="entry name" value="Legume_lectin_dom"/>
</dbReference>
<dbReference type="PROSITE" id="PS00308">
    <property type="entry name" value="LECTIN_LEGUME_ALPHA"/>
    <property type="match status" value="1"/>
</dbReference>
<keyword evidence="3" id="KW-0430">Lectin</keyword>
<evidence type="ECO:0000313" key="8">
    <source>
        <dbReference type="EMBL" id="KAK7272833.1"/>
    </source>
</evidence>
<name>A0AAN9FGH9_CROPI</name>
<dbReference type="InterPro" id="IPR013320">
    <property type="entry name" value="ConA-like_dom_sf"/>
</dbReference>
<evidence type="ECO:0000256" key="3">
    <source>
        <dbReference type="ARBA" id="ARBA00022734"/>
    </source>
</evidence>
<evidence type="ECO:0000256" key="5">
    <source>
        <dbReference type="ARBA" id="ARBA00023180"/>
    </source>
</evidence>
<accession>A0AAN9FGH9</accession>
<comment type="similarity">
    <text evidence="1">Belongs to the leguminous lectin family.</text>
</comment>
<dbReference type="InterPro" id="IPR019825">
    <property type="entry name" value="Lectin_legB_Mn/Ca_BS"/>
</dbReference>
<sequence length="281" mass="31188">MSTFSKPKPTRVLFATFITLFFFLLLNIVNSSDDLSFYFKTFKPSGKDLIIQGNASVSLEGVLRLTQVKKGQPIAWSVGKVLYAAPVHIWDGDRVASFVTSFDFRMLAPNQKLVSDGFTFFLAPPNLPMGRNGGYLALFNDSKCDSSYQIVAVEFDTHGSPDNPWDPDYQHVGININCLKSDRLTRWDARYGAEVTNVEIRYDGSTKTLTAALTYPSDKNSIIVSGGVDLKAILPEWVTVGFTATTADTFRETHDVLNWKFDSTLETNNNVGLESKGHDTA</sequence>
<dbReference type="GO" id="GO:0046872">
    <property type="term" value="F:metal ion binding"/>
    <property type="evidence" value="ECO:0007669"/>
    <property type="project" value="UniProtKB-KW"/>
</dbReference>
<dbReference type="Pfam" id="PF00139">
    <property type="entry name" value="Lectin_legB"/>
    <property type="match status" value="1"/>
</dbReference>
<organism evidence="8 9">
    <name type="scientific">Crotalaria pallida</name>
    <name type="common">Smooth rattlebox</name>
    <name type="synonym">Crotalaria striata</name>
    <dbReference type="NCBI Taxonomy" id="3830"/>
    <lineage>
        <taxon>Eukaryota</taxon>
        <taxon>Viridiplantae</taxon>
        <taxon>Streptophyta</taxon>
        <taxon>Embryophyta</taxon>
        <taxon>Tracheophyta</taxon>
        <taxon>Spermatophyta</taxon>
        <taxon>Magnoliopsida</taxon>
        <taxon>eudicotyledons</taxon>
        <taxon>Gunneridae</taxon>
        <taxon>Pentapetalae</taxon>
        <taxon>rosids</taxon>
        <taxon>fabids</taxon>
        <taxon>Fabales</taxon>
        <taxon>Fabaceae</taxon>
        <taxon>Papilionoideae</taxon>
        <taxon>50 kb inversion clade</taxon>
        <taxon>genistoids sensu lato</taxon>
        <taxon>core genistoids</taxon>
        <taxon>Crotalarieae</taxon>
        <taxon>Crotalaria</taxon>
    </lineage>
</organism>
<keyword evidence="6" id="KW-0464">Manganese</keyword>
<evidence type="ECO:0000256" key="2">
    <source>
        <dbReference type="ARBA" id="ARBA00022723"/>
    </source>
</evidence>
<keyword evidence="2" id="KW-0479">Metal-binding</keyword>
<dbReference type="SUPFAM" id="SSF49899">
    <property type="entry name" value="Concanavalin A-like lectins/glucanases"/>
    <property type="match status" value="1"/>
</dbReference>
<evidence type="ECO:0000259" key="7">
    <source>
        <dbReference type="Pfam" id="PF00139"/>
    </source>
</evidence>
<evidence type="ECO:0000256" key="6">
    <source>
        <dbReference type="ARBA" id="ARBA00023211"/>
    </source>
</evidence>
<keyword evidence="4" id="KW-0106">Calcium</keyword>
<evidence type="ECO:0000256" key="4">
    <source>
        <dbReference type="ARBA" id="ARBA00022837"/>
    </source>
</evidence>
<feature type="domain" description="Legume lectin" evidence="7">
    <location>
        <begin position="35"/>
        <end position="270"/>
    </location>
</feature>
<dbReference type="GO" id="GO:0030246">
    <property type="term" value="F:carbohydrate binding"/>
    <property type="evidence" value="ECO:0007669"/>
    <property type="project" value="UniProtKB-KW"/>
</dbReference>
<dbReference type="PANTHER" id="PTHR32401">
    <property type="entry name" value="CONCANAVALIN A-LIKE LECTIN FAMILY PROTEIN"/>
    <property type="match status" value="1"/>
</dbReference>
<dbReference type="Gene3D" id="2.60.120.200">
    <property type="match status" value="1"/>
</dbReference>
<protein>
    <recommendedName>
        <fullName evidence="7">Legume lectin domain-containing protein</fullName>
    </recommendedName>
</protein>
<dbReference type="InterPro" id="IPR016363">
    <property type="entry name" value="L-lectin"/>
</dbReference>
<keyword evidence="5" id="KW-0325">Glycoprotein</keyword>
<proteinExistence type="inferred from homology"/>
<dbReference type="Proteomes" id="UP001372338">
    <property type="component" value="Unassembled WGS sequence"/>
</dbReference>
<dbReference type="PIRSF" id="PIRSF002690">
    <property type="entry name" value="L-type_lectin_plant"/>
    <property type="match status" value="1"/>
</dbReference>